<protein>
    <submittedName>
        <fullName evidence="1">Uncharacterized protein</fullName>
    </submittedName>
</protein>
<sequence length="109" mass="12172">MAIDENSMITPLFQYLDASPNLLELYIASNAGSNRVTIVSGDADDQIVDLPEPPIDPETAHFPRKPKKVISPATYPEQYRLQAFECTNVIMEPRVLGRIVAICPNLRVF</sequence>
<reference evidence="1" key="1">
    <citation type="journal article" date="2020" name="Fungal Divers.">
        <title>Resolving the Mortierellaceae phylogeny through synthesis of multi-gene phylogenetics and phylogenomics.</title>
        <authorList>
            <person name="Vandepol N."/>
            <person name="Liber J."/>
            <person name="Desiro A."/>
            <person name="Na H."/>
            <person name="Kennedy M."/>
            <person name="Barry K."/>
            <person name="Grigoriev I.V."/>
            <person name="Miller A.N."/>
            <person name="O'Donnell K."/>
            <person name="Stajich J.E."/>
            <person name="Bonito G."/>
        </authorList>
    </citation>
    <scope>NUCLEOTIDE SEQUENCE</scope>
    <source>
        <strain evidence="1">KOD948</strain>
    </source>
</reference>
<organism evidence="1 2">
    <name type="scientific">Mortierella polycephala</name>
    <dbReference type="NCBI Taxonomy" id="41804"/>
    <lineage>
        <taxon>Eukaryota</taxon>
        <taxon>Fungi</taxon>
        <taxon>Fungi incertae sedis</taxon>
        <taxon>Mucoromycota</taxon>
        <taxon>Mortierellomycotina</taxon>
        <taxon>Mortierellomycetes</taxon>
        <taxon>Mortierellales</taxon>
        <taxon>Mortierellaceae</taxon>
        <taxon>Mortierella</taxon>
    </lineage>
</organism>
<evidence type="ECO:0000313" key="2">
    <source>
        <dbReference type="Proteomes" id="UP000726737"/>
    </source>
</evidence>
<dbReference type="AlphaFoldDB" id="A0A9P6U2A3"/>
<comment type="caution">
    <text evidence="1">The sequence shown here is derived from an EMBL/GenBank/DDBJ whole genome shotgun (WGS) entry which is preliminary data.</text>
</comment>
<keyword evidence="2" id="KW-1185">Reference proteome</keyword>
<evidence type="ECO:0000313" key="1">
    <source>
        <dbReference type="EMBL" id="KAG0257434.1"/>
    </source>
</evidence>
<dbReference type="Proteomes" id="UP000726737">
    <property type="component" value="Unassembled WGS sequence"/>
</dbReference>
<name>A0A9P6U2A3_9FUNG</name>
<accession>A0A9P6U2A3</accession>
<proteinExistence type="predicted"/>
<dbReference type="EMBL" id="JAAAJA010000258">
    <property type="protein sequence ID" value="KAG0257434.1"/>
    <property type="molecule type" value="Genomic_DNA"/>
</dbReference>
<gene>
    <name evidence="1" type="ORF">BG011_003954</name>
</gene>
<dbReference type="OrthoDB" id="2397486at2759"/>